<evidence type="ECO:0000259" key="1">
    <source>
        <dbReference type="PROSITE" id="PS50994"/>
    </source>
</evidence>
<name>A0A0X8JKX1_9BACT</name>
<proteinExistence type="predicted"/>
<dbReference type="InterPro" id="IPR036388">
    <property type="entry name" value="WH-like_DNA-bd_sf"/>
</dbReference>
<dbReference type="Proteomes" id="UP000069241">
    <property type="component" value="Chromosome"/>
</dbReference>
<dbReference type="Pfam" id="PF02316">
    <property type="entry name" value="HTH_Tnp_Mu_1"/>
    <property type="match status" value="1"/>
</dbReference>
<dbReference type="GO" id="GO:0003677">
    <property type="term" value="F:DNA binding"/>
    <property type="evidence" value="ECO:0007669"/>
    <property type="project" value="InterPro"/>
</dbReference>
<dbReference type="Pfam" id="PF09299">
    <property type="entry name" value="Mu-transpos_C"/>
    <property type="match status" value="1"/>
</dbReference>
<evidence type="ECO:0000259" key="2">
    <source>
        <dbReference type="PROSITE" id="PS51702"/>
    </source>
</evidence>
<dbReference type="SUPFAM" id="SSF50610">
    <property type="entry name" value="mu transposase, C-terminal domain"/>
    <property type="match status" value="1"/>
</dbReference>
<feature type="domain" description="HTH Mu-type" evidence="2">
    <location>
        <begin position="4"/>
        <end position="68"/>
    </location>
</feature>
<dbReference type="InterPro" id="IPR036397">
    <property type="entry name" value="RNaseH_sf"/>
</dbReference>
<evidence type="ECO:0000313" key="3">
    <source>
        <dbReference type="EMBL" id="AMD90268.1"/>
    </source>
</evidence>
<dbReference type="GO" id="GO:0015074">
    <property type="term" value="P:DNA integration"/>
    <property type="evidence" value="ECO:0007669"/>
    <property type="project" value="InterPro"/>
</dbReference>
<reference evidence="4" key="1">
    <citation type="submission" date="2016-02" db="EMBL/GenBank/DDBJ databases">
        <authorList>
            <person name="Holder M.E."/>
            <person name="Ajami N.J."/>
            <person name="Petrosino J.F."/>
        </authorList>
    </citation>
    <scope>NUCLEOTIDE SEQUENCE [LARGE SCALE GENOMIC DNA]</scope>
    <source>
        <strain evidence="4">CCUG 45958</strain>
    </source>
</reference>
<dbReference type="KEGG" id="dfi:AXF13_09120"/>
<dbReference type="RefSeq" id="WP_062252762.1">
    <property type="nucleotide sequence ID" value="NZ_CP014229.1"/>
</dbReference>
<evidence type="ECO:0008006" key="5">
    <source>
        <dbReference type="Google" id="ProtNLM"/>
    </source>
</evidence>
<dbReference type="AlphaFoldDB" id="A0A0X8JKX1"/>
<dbReference type="PROSITE" id="PS51702">
    <property type="entry name" value="HTH_MU"/>
    <property type="match status" value="1"/>
</dbReference>
<dbReference type="InterPro" id="IPR009061">
    <property type="entry name" value="DNA-bd_dom_put_sf"/>
</dbReference>
<gene>
    <name evidence="3" type="ORF">AXF13_09120</name>
</gene>
<evidence type="ECO:0000313" key="4">
    <source>
        <dbReference type="Proteomes" id="UP000069241"/>
    </source>
</evidence>
<dbReference type="SUPFAM" id="SSF46955">
    <property type="entry name" value="Putative DNA-binding domain"/>
    <property type="match status" value="1"/>
</dbReference>
<dbReference type="InterPro" id="IPR015378">
    <property type="entry name" value="Transposase-like_Mu_C"/>
</dbReference>
<dbReference type="EMBL" id="CP014229">
    <property type="protein sequence ID" value="AMD90268.1"/>
    <property type="molecule type" value="Genomic_DNA"/>
</dbReference>
<protein>
    <recommendedName>
        <fullName evidence="5">Transposase</fullName>
    </recommendedName>
</protein>
<dbReference type="InterPro" id="IPR001584">
    <property type="entry name" value="Integrase_cat-core"/>
</dbReference>
<dbReference type="Gene3D" id="2.30.30.130">
    <property type="entry name" value="Transposase, Mu, C-terminal"/>
    <property type="match status" value="1"/>
</dbReference>
<dbReference type="STRING" id="44742.AXF13_09120"/>
<dbReference type="InterPro" id="IPR003314">
    <property type="entry name" value="Mu-type_HTH"/>
</dbReference>
<dbReference type="SUPFAM" id="SSF53098">
    <property type="entry name" value="Ribonuclease H-like"/>
    <property type="match status" value="1"/>
</dbReference>
<dbReference type="InterPro" id="IPR009004">
    <property type="entry name" value="Transposase_Mu_C"/>
</dbReference>
<dbReference type="InterPro" id="IPR012337">
    <property type="entry name" value="RNaseH-like_sf"/>
</dbReference>
<dbReference type="PROSITE" id="PS50994">
    <property type="entry name" value="INTEGRASE"/>
    <property type="match status" value="1"/>
</dbReference>
<keyword evidence="4" id="KW-1185">Reference proteome</keyword>
<accession>A0A0X8JKX1</accession>
<organism evidence="3 4">
    <name type="scientific">Desulfovibrio fairfieldensis</name>
    <dbReference type="NCBI Taxonomy" id="44742"/>
    <lineage>
        <taxon>Bacteria</taxon>
        <taxon>Pseudomonadati</taxon>
        <taxon>Thermodesulfobacteriota</taxon>
        <taxon>Desulfovibrionia</taxon>
        <taxon>Desulfovibrionales</taxon>
        <taxon>Desulfovibrionaceae</taxon>
        <taxon>Desulfovibrio</taxon>
    </lineage>
</organism>
<dbReference type="Gene3D" id="3.30.420.10">
    <property type="entry name" value="Ribonuclease H-like superfamily/Ribonuclease H"/>
    <property type="match status" value="1"/>
</dbReference>
<dbReference type="Gene3D" id="1.10.10.10">
    <property type="entry name" value="Winged helix-like DNA-binding domain superfamily/Winged helix DNA-binding domain"/>
    <property type="match status" value="1"/>
</dbReference>
<feature type="domain" description="Integrase catalytic" evidence="1">
    <location>
        <begin position="273"/>
        <end position="407"/>
    </location>
</feature>
<sequence>MSDVHTTCTTQEIATFGGVTVKSILARAKRERWQSVQRTGRGGGKLWIVASMPKETRELIASGLLRQQYATHEADSCAIVGTIYSAKLGTAPAPVQPINYTPAPSATPLFPGASDRERAVATARLAFVREIERMSGVIGKEGAIRHLADSSRLGSLPSILMEQISTATACKRGGVLTRRTLYRWMADYAERGEAGLLPSQSKTVPIPSWFDDFLRHYQKPQHPSIALAYSDFCRELAARGEGNPPSIHAVRRLLAKMNAPEREAGRATGNALLKLRPYQRRNTSELWPGDVYTADGTTFDAEVLHPGNGQPFKPEVTAVLDVATRRCVGLSIALAESRFTVLDALRMACCFGGIPALFYSDGGPGYLNRLLLDDRTGMFQRLGIEPCRAIPGRPQGKGLMERGVKTLWVRAAQGLESYTGALMDGDAAHRNFKRSRAALKVGKRAVLPTWDEFKKHVLARVEEYNSSPHKGLPRYRDSLGRMRHYSPDEFWRSFEARGFTPVRVPEGMDSELFMPGERRKCRNGWVLFQNGNYFAPELADYHDAFVEVRYDIWDSSRVWCWTLDGQRICEAALEGNTRPYFQPSQVEAAREKRAKAQVGRINNKLQRVAPGAEIILPESDATPALDVADSTRPCIDLNPAPDAAPVEAEPEEQRPALFASQFERFRWLRRHPEQQTEADAAFITSYRKGEEYADMRELLEIEGID</sequence>